<dbReference type="InterPro" id="IPR020605">
    <property type="entry name" value="Octanoyltransferase_CS"/>
</dbReference>
<dbReference type="EMBL" id="FRBW01000002">
    <property type="protein sequence ID" value="SHM06419.1"/>
    <property type="molecule type" value="Genomic_DNA"/>
</dbReference>
<dbReference type="InterPro" id="IPR000544">
    <property type="entry name" value="Octanoyltransferase"/>
</dbReference>
<dbReference type="CDD" id="cd16444">
    <property type="entry name" value="LipB"/>
    <property type="match status" value="1"/>
</dbReference>
<dbReference type="InterPro" id="IPR004143">
    <property type="entry name" value="BPL_LPL_catalytic"/>
</dbReference>
<feature type="active site" description="Acyl-thioester intermediate" evidence="5 7">
    <location>
        <position position="195"/>
    </location>
</feature>
<gene>
    <name evidence="5" type="primary">lipB</name>
    <name evidence="11" type="ORF">SAMN05444272_1686</name>
</gene>
<comment type="pathway">
    <text evidence="1 5 6">Protein modification; protein lipoylation via endogenous pathway; protein N(6)-(lipoyl)lysine from octanoyl-[acyl-carrier-protein]: step 1/2.</text>
</comment>
<comment type="catalytic activity">
    <reaction evidence="5 6">
        <text>octanoyl-[ACP] + L-lysyl-[protein] = N(6)-octanoyl-L-lysyl-[protein] + holo-[ACP] + H(+)</text>
        <dbReference type="Rhea" id="RHEA:17665"/>
        <dbReference type="Rhea" id="RHEA-COMP:9636"/>
        <dbReference type="Rhea" id="RHEA-COMP:9685"/>
        <dbReference type="Rhea" id="RHEA-COMP:9752"/>
        <dbReference type="Rhea" id="RHEA-COMP:9928"/>
        <dbReference type="ChEBI" id="CHEBI:15378"/>
        <dbReference type="ChEBI" id="CHEBI:29969"/>
        <dbReference type="ChEBI" id="CHEBI:64479"/>
        <dbReference type="ChEBI" id="CHEBI:78463"/>
        <dbReference type="ChEBI" id="CHEBI:78809"/>
        <dbReference type="EC" id="2.3.1.181"/>
    </reaction>
</comment>
<evidence type="ECO:0000256" key="7">
    <source>
        <dbReference type="PIRSR" id="PIRSR016262-1"/>
    </source>
</evidence>
<protein>
    <recommendedName>
        <fullName evidence="5 6">Octanoyltransferase</fullName>
        <ecNumber evidence="5 6">2.3.1.181</ecNumber>
    </recommendedName>
    <alternativeName>
        <fullName evidence="5">Lipoate-protein ligase B</fullName>
    </alternativeName>
    <alternativeName>
        <fullName evidence="5">Lipoyl/octanoyl transferase</fullName>
    </alternativeName>
    <alternativeName>
        <fullName evidence="5">Octanoyl-[acyl-carrier-protein]-protein N-octanoyltransferase</fullName>
    </alternativeName>
</protein>
<dbReference type="GO" id="GO:0005737">
    <property type="term" value="C:cytoplasm"/>
    <property type="evidence" value="ECO:0007669"/>
    <property type="project" value="UniProtKB-SubCell"/>
</dbReference>
<dbReference type="PROSITE" id="PS51733">
    <property type="entry name" value="BPL_LPL_CATALYTIC"/>
    <property type="match status" value="1"/>
</dbReference>
<comment type="subcellular location">
    <subcellularLocation>
        <location evidence="5">Cytoplasm</location>
    </subcellularLocation>
</comment>
<evidence type="ECO:0000256" key="3">
    <source>
        <dbReference type="ARBA" id="ARBA00023315"/>
    </source>
</evidence>
<feature type="site" description="Lowers pKa of active site Cys" evidence="5 9">
    <location>
        <position position="161"/>
    </location>
</feature>
<dbReference type="EC" id="2.3.1.181" evidence="5 6"/>
<dbReference type="UniPathway" id="UPA00538">
    <property type="reaction ID" value="UER00592"/>
</dbReference>
<dbReference type="PANTHER" id="PTHR10993">
    <property type="entry name" value="OCTANOYLTRANSFERASE"/>
    <property type="match status" value="1"/>
</dbReference>
<evidence type="ECO:0000313" key="11">
    <source>
        <dbReference type="EMBL" id="SHM06419.1"/>
    </source>
</evidence>
<organism evidence="11 12">
    <name type="scientific">Roseibium suaedae</name>
    <dbReference type="NCBI Taxonomy" id="735517"/>
    <lineage>
        <taxon>Bacteria</taxon>
        <taxon>Pseudomonadati</taxon>
        <taxon>Pseudomonadota</taxon>
        <taxon>Alphaproteobacteria</taxon>
        <taxon>Hyphomicrobiales</taxon>
        <taxon>Stappiaceae</taxon>
        <taxon>Roseibium</taxon>
    </lineage>
</organism>
<evidence type="ECO:0000256" key="2">
    <source>
        <dbReference type="ARBA" id="ARBA00022679"/>
    </source>
</evidence>
<dbReference type="NCBIfam" id="NF010921">
    <property type="entry name" value="PRK14341.1"/>
    <property type="match status" value="1"/>
</dbReference>
<comment type="similarity">
    <text evidence="5 6">Belongs to the LipB family.</text>
</comment>
<evidence type="ECO:0000256" key="4">
    <source>
        <dbReference type="ARBA" id="ARBA00024732"/>
    </source>
</evidence>
<accession>A0A1M7FRV9</accession>
<reference evidence="11 12" key="1">
    <citation type="submission" date="2016-11" db="EMBL/GenBank/DDBJ databases">
        <authorList>
            <person name="Jaros S."/>
            <person name="Januszkiewicz K."/>
            <person name="Wedrychowicz H."/>
        </authorList>
    </citation>
    <scope>NUCLEOTIDE SEQUENCE [LARGE SCALE GENOMIC DNA]</scope>
    <source>
        <strain evidence="11 12">DSM 22153</strain>
    </source>
</reference>
<dbReference type="PANTHER" id="PTHR10993:SF7">
    <property type="entry name" value="LIPOYLTRANSFERASE 2, MITOCHONDRIAL-RELATED"/>
    <property type="match status" value="1"/>
</dbReference>
<keyword evidence="3 5" id="KW-0012">Acyltransferase</keyword>
<dbReference type="HAMAP" id="MF_00013">
    <property type="entry name" value="LipB"/>
    <property type="match status" value="1"/>
</dbReference>
<dbReference type="PIRSF" id="PIRSF016262">
    <property type="entry name" value="LPLase"/>
    <property type="match status" value="1"/>
</dbReference>
<dbReference type="AlphaFoldDB" id="A0A1M7FRV9"/>
<dbReference type="NCBIfam" id="NF010925">
    <property type="entry name" value="PRK14345.1"/>
    <property type="match status" value="1"/>
</dbReference>
<dbReference type="PROSITE" id="PS01313">
    <property type="entry name" value="LIPB"/>
    <property type="match status" value="1"/>
</dbReference>
<feature type="domain" description="BPL/LPL catalytic" evidence="10">
    <location>
        <begin position="50"/>
        <end position="233"/>
    </location>
</feature>
<evidence type="ECO:0000256" key="9">
    <source>
        <dbReference type="PIRSR" id="PIRSR016262-3"/>
    </source>
</evidence>
<feature type="binding site" evidence="5 8">
    <location>
        <begin position="164"/>
        <end position="166"/>
    </location>
    <ligand>
        <name>substrate</name>
    </ligand>
</feature>
<dbReference type="Pfam" id="PF21948">
    <property type="entry name" value="LplA-B_cat"/>
    <property type="match status" value="1"/>
</dbReference>
<evidence type="ECO:0000259" key="10">
    <source>
        <dbReference type="PROSITE" id="PS51733"/>
    </source>
</evidence>
<dbReference type="NCBIfam" id="TIGR00214">
    <property type="entry name" value="lipB"/>
    <property type="match status" value="1"/>
</dbReference>
<dbReference type="STRING" id="735517.SAMN05444272_1686"/>
<dbReference type="SUPFAM" id="SSF55681">
    <property type="entry name" value="Class II aaRS and biotin synthetases"/>
    <property type="match status" value="1"/>
</dbReference>
<dbReference type="GO" id="GO:0033819">
    <property type="term" value="F:lipoyl(octanoyl) transferase activity"/>
    <property type="evidence" value="ECO:0007669"/>
    <property type="project" value="UniProtKB-EC"/>
</dbReference>
<comment type="function">
    <text evidence="4 5 6">Catalyzes the transfer of endogenously produced octanoic acid from octanoyl-acyl-carrier-protein onto the lipoyl domains of lipoate-dependent enzymes. Lipoyl-ACP can also act as a substrate although octanoyl-ACP is likely to be the physiological substrate.</text>
</comment>
<feature type="binding site" evidence="5 8">
    <location>
        <begin position="177"/>
        <end position="179"/>
    </location>
    <ligand>
        <name>substrate</name>
    </ligand>
</feature>
<keyword evidence="2 5" id="KW-0808">Transferase</keyword>
<sequence length="241" mass="26965">MSAPARDDLSPDFRPQMTTAPVDWIISDTLVDYESAVAFMDARVAAIAEGTAPECVWLLEHPPLYTAGTSADDSDLIAPDRFPVYRTGRGGQHTYHGPGQRVAYVMLDLRRRRQDVRAFVAALEAWVINTLWSYHIRGERREDRVGVWVRRPEKGATVEDKIAAIGIRLRKWVTFHGISFNVDPNLDHFSGIVPCGILEHGVTSLVDLGIPVTLEENDTVLLTEFEKIFGPTRRATDPTAR</sequence>
<name>A0A1M7FRV9_9HYPH</name>
<feature type="binding site" evidence="5 8">
    <location>
        <begin position="89"/>
        <end position="96"/>
    </location>
    <ligand>
        <name>substrate</name>
    </ligand>
</feature>
<evidence type="ECO:0000256" key="8">
    <source>
        <dbReference type="PIRSR" id="PIRSR016262-2"/>
    </source>
</evidence>
<proteinExistence type="inferred from homology"/>
<evidence type="ECO:0000313" key="12">
    <source>
        <dbReference type="Proteomes" id="UP000186002"/>
    </source>
</evidence>
<comment type="miscellaneous">
    <text evidence="5">In the reaction, the free carboxyl group of octanoic acid is attached via an amide linkage to the epsilon-amino group of a specific lysine residue of lipoyl domains of lipoate-dependent enzymes.</text>
</comment>
<dbReference type="InterPro" id="IPR045864">
    <property type="entry name" value="aa-tRNA-synth_II/BPL/LPL"/>
</dbReference>
<evidence type="ECO:0000256" key="1">
    <source>
        <dbReference type="ARBA" id="ARBA00004821"/>
    </source>
</evidence>
<dbReference type="GO" id="GO:0009249">
    <property type="term" value="P:protein lipoylation"/>
    <property type="evidence" value="ECO:0007669"/>
    <property type="project" value="InterPro"/>
</dbReference>
<dbReference type="Proteomes" id="UP000186002">
    <property type="component" value="Unassembled WGS sequence"/>
</dbReference>
<evidence type="ECO:0000256" key="6">
    <source>
        <dbReference type="PIRNR" id="PIRNR016262"/>
    </source>
</evidence>
<dbReference type="OrthoDB" id="9787061at2"/>
<dbReference type="Gene3D" id="3.30.930.10">
    <property type="entry name" value="Bira Bifunctional Protein, Domain 2"/>
    <property type="match status" value="1"/>
</dbReference>
<evidence type="ECO:0000256" key="5">
    <source>
        <dbReference type="HAMAP-Rule" id="MF_00013"/>
    </source>
</evidence>
<keyword evidence="12" id="KW-1185">Reference proteome</keyword>
<dbReference type="RefSeq" id="WP_073011780.1">
    <property type="nucleotide sequence ID" value="NZ_FRBW01000002.1"/>
</dbReference>
<keyword evidence="5" id="KW-0963">Cytoplasm</keyword>